<gene>
    <name evidence="1" type="ORF">E1298_24610</name>
</gene>
<protein>
    <recommendedName>
        <fullName evidence="3">DUF3558 domain-containing protein</fullName>
    </recommendedName>
</protein>
<evidence type="ECO:0000313" key="1">
    <source>
        <dbReference type="EMBL" id="TDD81109.1"/>
    </source>
</evidence>
<evidence type="ECO:0000313" key="2">
    <source>
        <dbReference type="Proteomes" id="UP000294513"/>
    </source>
</evidence>
<dbReference type="OrthoDB" id="9893191at2"/>
<proteinExistence type="predicted"/>
<dbReference type="RefSeq" id="WP_131897175.1">
    <property type="nucleotide sequence ID" value="NZ_SMKU01000142.1"/>
</dbReference>
<accession>A0A4R5B818</accession>
<sequence length="232" mass="24756">MKEVEVVRSALRHAVKAWGRNLRAFDGIGSPGDLRVVDDTRLGGRPGLALICAIPVVMSMASACSDSGKDESPAALTDTKVTVPDPCALISPSLADYLVGASIGKKGDGARNSATPECTWENRGFVDKSRKQGEIAVHVVAQLKRQTQGDQFLQARTSYTAFTSGKECQKLDSVASETCWYHQPNGTLGVVLWKDYRVVWVNITATGSPGLAPKELARSANRVATDVSNGLP</sequence>
<dbReference type="EMBL" id="SMKU01000142">
    <property type="protein sequence ID" value="TDD81109.1"/>
    <property type="molecule type" value="Genomic_DNA"/>
</dbReference>
<dbReference type="Proteomes" id="UP000294513">
    <property type="component" value="Unassembled WGS sequence"/>
</dbReference>
<reference evidence="1 2" key="1">
    <citation type="submission" date="2019-03" db="EMBL/GenBank/DDBJ databases">
        <title>Draft genome sequences of novel Actinobacteria.</title>
        <authorList>
            <person name="Sahin N."/>
            <person name="Ay H."/>
            <person name="Saygin H."/>
        </authorList>
    </citation>
    <scope>NUCLEOTIDE SEQUENCE [LARGE SCALE GENOMIC DNA]</scope>
    <source>
        <strain evidence="1 2">H3C3</strain>
    </source>
</reference>
<comment type="caution">
    <text evidence="1">The sequence shown here is derived from an EMBL/GenBank/DDBJ whole genome shotgun (WGS) entry which is preliminary data.</text>
</comment>
<dbReference type="AlphaFoldDB" id="A0A4R5B818"/>
<name>A0A4R5B818_9ACTN</name>
<organism evidence="1 2">
    <name type="scientific">Actinomadura rubrisoli</name>
    <dbReference type="NCBI Taxonomy" id="2530368"/>
    <lineage>
        <taxon>Bacteria</taxon>
        <taxon>Bacillati</taxon>
        <taxon>Actinomycetota</taxon>
        <taxon>Actinomycetes</taxon>
        <taxon>Streptosporangiales</taxon>
        <taxon>Thermomonosporaceae</taxon>
        <taxon>Actinomadura</taxon>
    </lineage>
</organism>
<keyword evidence="2" id="KW-1185">Reference proteome</keyword>
<evidence type="ECO:0008006" key="3">
    <source>
        <dbReference type="Google" id="ProtNLM"/>
    </source>
</evidence>